<dbReference type="Gene3D" id="1.25.40.10">
    <property type="entry name" value="Tetratricopeptide repeat domain"/>
    <property type="match status" value="1"/>
</dbReference>
<evidence type="ECO:0000313" key="2">
    <source>
        <dbReference type="EMBL" id="KAF2875056.1"/>
    </source>
</evidence>
<dbReference type="Proteomes" id="UP000481861">
    <property type="component" value="Unassembled WGS sequence"/>
</dbReference>
<evidence type="ECO:0000313" key="3">
    <source>
        <dbReference type="Proteomes" id="UP000481861"/>
    </source>
</evidence>
<accession>A0A7C8MCT1</accession>
<evidence type="ECO:0000256" key="1">
    <source>
        <dbReference type="SAM" id="MobiDB-lite"/>
    </source>
</evidence>
<sequence length="443" mass="49776">MSLRPIVARPVNPLFKIGLCIFCQSRSLLQPFRRHATHTASSSLSRSKQQQKSPLGARDYGTGGWVSKEQQARLAVDQNARIQFFSRCFQGGRIQLDATNADELVTELWSSRTKVDPVSNVLLAAETYKINLADITQLALATGRIVDSQKSNLRISPSIHNPMSDFIMLSCSKAMDPTAVLHIMGAVYLSNNNTTPTAKTIANRMSRSELKDCEEALRQLAIKGNTGALTLQGQFLERKGQVEQARALYEKALEKCDTKHELDEWETPRLAPWNALGFLTMDNKDQKAQAKAAFEKGALEADDPVSYFHLASFEDPMSANWLKYMTKAAASGDLEAMFRLACFYTKMAAEKDSVPRYGRVATMVAWLTLKGEARYFRHAQEWFMIAAYSGHKPSMLELAEMSFVYGDQEKAKRYLRDMLAPPLDGGKEEWPRLVEEARKRLLT</sequence>
<feature type="compositionally biased region" description="Low complexity" evidence="1">
    <location>
        <begin position="41"/>
        <end position="53"/>
    </location>
</feature>
<dbReference type="InterPro" id="IPR011990">
    <property type="entry name" value="TPR-like_helical_dom_sf"/>
</dbReference>
<dbReference type="SUPFAM" id="SSF81901">
    <property type="entry name" value="HCP-like"/>
    <property type="match status" value="1"/>
</dbReference>
<dbReference type="EMBL" id="JAADJZ010000005">
    <property type="protein sequence ID" value="KAF2875056.1"/>
    <property type="molecule type" value="Genomic_DNA"/>
</dbReference>
<name>A0A7C8MCT1_9PLEO</name>
<dbReference type="OrthoDB" id="5379420at2759"/>
<comment type="caution">
    <text evidence="2">The sequence shown here is derived from an EMBL/GenBank/DDBJ whole genome shotgun (WGS) entry which is preliminary data.</text>
</comment>
<dbReference type="AlphaFoldDB" id="A0A7C8MCT1"/>
<keyword evidence="3" id="KW-1185">Reference proteome</keyword>
<feature type="region of interest" description="Disordered" evidence="1">
    <location>
        <begin position="39"/>
        <end position="60"/>
    </location>
</feature>
<reference evidence="2 3" key="1">
    <citation type="submission" date="2020-01" db="EMBL/GenBank/DDBJ databases">
        <authorList>
            <consortium name="DOE Joint Genome Institute"/>
            <person name="Haridas S."/>
            <person name="Albert R."/>
            <person name="Binder M."/>
            <person name="Bloem J."/>
            <person name="Labutti K."/>
            <person name="Salamov A."/>
            <person name="Andreopoulos B."/>
            <person name="Baker S.E."/>
            <person name="Barry K."/>
            <person name="Bills G."/>
            <person name="Bluhm B.H."/>
            <person name="Cannon C."/>
            <person name="Castanera R."/>
            <person name="Culley D.E."/>
            <person name="Daum C."/>
            <person name="Ezra D."/>
            <person name="Gonzalez J.B."/>
            <person name="Henrissat B."/>
            <person name="Kuo A."/>
            <person name="Liang C."/>
            <person name="Lipzen A."/>
            <person name="Lutzoni F."/>
            <person name="Magnuson J."/>
            <person name="Mondo S."/>
            <person name="Nolan M."/>
            <person name="Ohm R."/>
            <person name="Pangilinan J."/>
            <person name="Park H.-J.H."/>
            <person name="Ramirez L."/>
            <person name="Alfaro M."/>
            <person name="Sun H."/>
            <person name="Tritt A."/>
            <person name="Yoshinaga Y."/>
            <person name="Zwiers L.-H.L."/>
            <person name="Turgeon B.G."/>
            <person name="Goodwin S.B."/>
            <person name="Spatafora J.W."/>
            <person name="Crous P.W."/>
            <person name="Grigoriev I.V."/>
        </authorList>
    </citation>
    <scope>NUCLEOTIDE SEQUENCE [LARGE SCALE GENOMIC DNA]</scope>
    <source>
        <strain evidence="2 3">CBS 611.86</strain>
    </source>
</reference>
<protein>
    <submittedName>
        <fullName evidence="2">Uncharacterized protein</fullName>
    </submittedName>
</protein>
<organism evidence="2 3">
    <name type="scientific">Massariosphaeria phaeospora</name>
    <dbReference type="NCBI Taxonomy" id="100035"/>
    <lineage>
        <taxon>Eukaryota</taxon>
        <taxon>Fungi</taxon>
        <taxon>Dikarya</taxon>
        <taxon>Ascomycota</taxon>
        <taxon>Pezizomycotina</taxon>
        <taxon>Dothideomycetes</taxon>
        <taxon>Pleosporomycetidae</taxon>
        <taxon>Pleosporales</taxon>
        <taxon>Pleosporales incertae sedis</taxon>
        <taxon>Massariosphaeria</taxon>
    </lineage>
</organism>
<proteinExistence type="predicted"/>
<gene>
    <name evidence="2" type="ORF">BDV95DRAFT_603829</name>
</gene>